<dbReference type="KEGG" id="ddi:DDB_G0282505"/>
<dbReference type="GeneID" id="8623620"/>
<accession>Q54SE8</accession>
<dbReference type="EMBL" id="AAFI02000047">
    <property type="protein sequence ID" value="EAL66112.1"/>
    <property type="molecule type" value="Genomic_DNA"/>
</dbReference>
<dbReference type="InterPro" id="IPR008949">
    <property type="entry name" value="Isoprenoid_synthase_dom_sf"/>
</dbReference>
<reference evidence="1 2" key="1">
    <citation type="journal article" date="2005" name="Nature">
        <title>The genome of the social amoeba Dictyostelium discoideum.</title>
        <authorList>
            <consortium name="The Dictyostelium discoideum Sequencing Consortium"/>
            <person name="Eichinger L."/>
            <person name="Pachebat J.A."/>
            <person name="Glockner G."/>
            <person name="Rajandream M.A."/>
            <person name="Sucgang R."/>
            <person name="Berriman M."/>
            <person name="Song J."/>
            <person name="Olsen R."/>
            <person name="Szafranski K."/>
            <person name="Xu Q."/>
            <person name="Tunggal B."/>
            <person name="Kummerfeld S."/>
            <person name="Madera M."/>
            <person name="Konfortov B.A."/>
            <person name="Rivero F."/>
            <person name="Bankier A.T."/>
            <person name="Lehmann R."/>
            <person name="Hamlin N."/>
            <person name="Davies R."/>
            <person name="Gaudet P."/>
            <person name="Fey P."/>
            <person name="Pilcher K."/>
            <person name="Chen G."/>
            <person name="Saunders D."/>
            <person name="Sodergren E."/>
            <person name="Davis P."/>
            <person name="Kerhornou A."/>
            <person name="Nie X."/>
            <person name="Hall N."/>
            <person name="Anjard C."/>
            <person name="Hemphill L."/>
            <person name="Bason N."/>
            <person name="Farbrother P."/>
            <person name="Desany B."/>
            <person name="Just E."/>
            <person name="Morio T."/>
            <person name="Rost R."/>
            <person name="Churcher C."/>
            <person name="Cooper J."/>
            <person name="Haydock S."/>
            <person name="van Driessche N."/>
            <person name="Cronin A."/>
            <person name="Goodhead I."/>
            <person name="Muzny D."/>
            <person name="Mourier T."/>
            <person name="Pain A."/>
            <person name="Lu M."/>
            <person name="Harper D."/>
            <person name="Lindsay R."/>
            <person name="Hauser H."/>
            <person name="James K."/>
            <person name="Quiles M."/>
            <person name="Madan Babu M."/>
            <person name="Saito T."/>
            <person name="Buchrieser C."/>
            <person name="Wardroper A."/>
            <person name="Felder M."/>
            <person name="Thangavelu M."/>
            <person name="Johnson D."/>
            <person name="Knights A."/>
            <person name="Loulseged H."/>
            <person name="Mungall K."/>
            <person name="Oliver K."/>
            <person name="Price C."/>
            <person name="Quail M.A."/>
            <person name="Urushihara H."/>
            <person name="Hernandez J."/>
            <person name="Rabbinowitsch E."/>
            <person name="Steffen D."/>
            <person name="Sanders M."/>
            <person name="Ma J."/>
            <person name="Kohara Y."/>
            <person name="Sharp S."/>
            <person name="Simmonds M."/>
            <person name="Spiegler S."/>
            <person name="Tivey A."/>
            <person name="Sugano S."/>
            <person name="White B."/>
            <person name="Walker D."/>
            <person name="Woodward J."/>
            <person name="Winckler T."/>
            <person name="Tanaka Y."/>
            <person name="Shaulsky G."/>
            <person name="Schleicher M."/>
            <person name="Weinstock G."/>
            <person name="Rosenthal A."/>
            <person name="Cox E.C."/>
            <person name="Chisholm R.L."/>
            <person name="Gibbs R."/>
            <person name="Loomis W.F."/>
            <person name="Platzer M."/>
            <person name="Kay R.R."/>
            <person name="Williams J."/>
            <person name="Dear P.H."/>
            <person name="Noegel A.A."/>
            <person name="Barrell B."/>
            <person name="Kuspa A."/>
        </authorList>
    </citation>
    <scope>NUCLEOTIDE SEQUENCE [LARGE SCALE GENOMIC DNA]</scope>
    <source>
        <strain evidence="1 2">AX4</strain>
    </source>
</reference>
<dbReference type="SUPFAM" id="SSF48576">
    <property type="entry name" value="Terpenoid synthases"/>
    <property type="match status" value="1"/>
</dbReference>
<keyword evidence="2" id="KW-1185">Reference proteome</keyword>
<evidence type="ECO:0000313" key="2">
    <source>
        <dbReference type="Proteomes" id="UP000002195"/>
    </source>
</evidence>
<name>Q54SE8_DICDI</name>
<dbReference type="HOGENOM" id="CLU_1790514_0_0_1"/>
<organism evidence="1 2">
    <name type="scientific">Dictyostelium discoideum</name>
    <name type="common">Social amoeba</name>
    <dbReference type="NCBI Taxonomy" id="44689"/>
    <lineage>
        <taxon>Eukaryota</taxon>
        <taxon>Amoebozoa</taxon>
        <taxon>Evosea</taxon>
        <taxon>Eumycetozoa</taxon>
        <taxon>Dictyostelia</taxon>
        <taxon>Dictyosteliales</taxon>
        <taxon>Dictyosteliaceae</taxon>
        <taxon>Dictyostelium</taxon>
    </lineage>
</organism>
<dbReference type="Proteomes" id="UP000002195">
    <property type="component" value="Unassembled WGS sequence"/>
</dbReference>
<proteinExistence type="predicted"/>
<dbReference type="VEuPathDB" id="AmoebaDB:DDB_G0282505"/>
<comment type="caution">
    <text evidence="1">The sequence shown here is derived from an EMBL/GenBank/DDBJ whole genome shotgun (WGS) entry which is preliminary data.</text>
</comment>
<gene>
    <name evidence="1" type="ORF">DDB_G0282505</name>
</gene>
<dbReference type="AlphaFoldDB" id="Q54SE8"/>
<dbReference type="PaxDb" id="44689-DDB0204802"/>
<protein>
    <submittedName>
        <fullName evidence="1">Uncharacterized protein</fullName>
    </submittedName>
</protein>
<evidence type="ECO:0000313" key="1">
    <source>
        <dbReference type="EMBL" id="EAL66112.1"/>
    </source>
</evidence>
<dbReference type="RefSeq" id="XP_640091.1">
    <property type="nucleotide sequence ID" value="XM_634999.1"/>
</dbReference>
<dbReference type="InParanoid" id="Q54SE8"/>
<sequence length="145" mass="16761">MLIDDSCVGKYISSIILNGGERGDIISKIIQIVENHSSFINDFYSSGKEIDSSNMINCVKLLAYQFGSIQGGIDSKIVIQKYRYKNWNQLVFNWDGFTNKDSQGYFLIGSSYLNIIYEEDTRDYEDIIDPENIIQDEKDQDYDYD</sequence>